<dbReference type="AlphaFoldDB" id="A0A2G5SCH6"/>
<comment type="caution">
    <text evidence="2">The sequence shown here is derived from an EMBL/GenBank/DDBJ whole genome shotgun (WGS) entry which is preliminary data.</text>
</comment>
<organism evidence="2 3">
    <name type="scientific">Caenorhabditis nigoni</name>
    <dbReference type="NCBI Taxonomy" id="1611254"/>
    <lineage>
        <taxon>Eukaryota</taxon>
        <taxon>Metazoa</taxon>
        <taxon>Ecdysozoa</taxon>
        <taxon>Nematoda</taxon>
        <taxon>Chromadorea</taxon>
        <taxon>Rhabditida</taxon>
        <taxon>Rhabditina</taxon>
        <taxon>Rhabditomorpha</taxon>
        <taxon>Rhabditoidea</taxon>
        <taxon>Rhabditidae</taxon>
        <taxon>Peloderinae</taxon>
        <taxon>Caenorhabditis</taxon>
    </lineage>
</organism>
<name>A0A2G5SCH6_9PELO</name>
<evidence type="ECO:0000256" key="1">
    <source>
        <dbReference type="SAM" id="MobiDB-lite"/>
    </source>
</evidence>
<proteinExistence type="predicted"/>
<evidence type="ECO:0000313" key="2">
    <source>
        <dbReference type="EMBL" id="PIC12591.1"/>
    </source>
</evidence>
<protein>
    <submittedName>
        <fullName evidence="2">Uncharacterized protein</fullName>
    </submittedName>
</protein>
<feature type="region of interest" description="Disordered" evidence="1">
    <location>
        <begin position="1"/>
        <end position="26"/>
    </location>
</feature>
<gene>
    <name evidence="2" type="ORF">B9Z55_028355</name>
</gene>
<evidence type="ECO:0000313" key="3">
    <source>
        <dbReference type="Proteomes" id="UP000230233"/>
    </source>
</evidence>
<dbReference type="EMBL" id="PDUG01000021">
    <property type="protein sequence ID" value="PIC12591.1"/>
    <property type="molecule type" value="Genomic_DNA"/>
</dbReference>
<keyword evidence="3" id="KW-1185">Reference proteome</keyword>
<accession>A0A2G5SCH6</accession>
<dbReference type="Proteomes" id="UP000230233">
    <property type="component" value="Unassembled WGS sequence"/>
</dbReference>
<feature type="compositionally biased region" description="Basic residues" evidence="1">
    <location>
        <begin position="8"/>
        <end position="25"/>
    </location>
</feature>
<sequence>MKIEHNPKSSHKFRSNNKVNGKRRASSVVDYLTDASISSSSSPKFPSNTPSPAVIQAINSSPASQLLFNPFLFPFNNFLASGTMPSPTYSFQFPQITQFTTASCKKPFLVENLI</sequence>
<reference evidence="3" key="1">
    <citation type="submission" date="2017-10" db="EMBL/GenBank/DDBJ databases">
        <title>Rapid genome shrinkage in a self-fertile nematode reveals novel sperm competition proteins.</title>
        <authorList>
            <person name="Yin D."/>
            <person name="Schwarz E.M."/>
            <person name="Thomas C.G."/>
            <person name="Felde R.L."/>
            <person name="Korf I.F."/>
            <person name="Cutter A.D."/>
            <person name="Schartner C.M."/>
            <person name="Ralston E.J."/>
            <person name="Meyer B.J."/>
            <person name="Haag E.S."/>
        </authorList>
    </citation>
    <scope>NUCLEOTIDE SEQUENCE [LARGE SCALE GENOMIC DNA]</scope>
    <source>
        <strain evidence="3">JU1422</strain>
    </source>
</reference>